<evidence type="ECO:0000256" key="1">
    <source>
        <dbReference type="ARBA" id="ARBA00001932"/>
    </source>
</evidence>
<evidence type="ECO:0000256" key="2">
    <source>
        <dbReference type="ARBA" id="ARBA00013149"/>
    </source>
</evidence>
<dbReference type="SUPFAM" id="SSF52425">
    <property type="entry name" value="Cryptochrome/photolyase, N-terminal domain"/>
    <property type="match status" value="1"/>
</dbReference>
<dbReference type="Pfam" id="PF03441">
    <property type="entry name" value="FAD_binding_7"/>
    <property type="match status" value="1"/>
</dbReference>
<organism evidence="12 13">
    <name type="scientific">Alsobacter soli</name>
    <dbReference type="NCBI Taxonomy" id="2109933"/>
    <lineage>
        <taxon>Bacteria</taxon>
        <taxon>Pseudomonadati</taxon>
        <taxon>Pseudomonadota</taxon>
        <taxon>Alphaproteobacteria</taxon>
        <taxon>Hyphomicrobiales</taxon>
        <taxon>Alsobacteraceae</taxon>
        <taxon>Alsobacter</taxon>
    </lineage>
</organism>
<accession>A0A2T1HVY8</accession>
<dbReference type="InterPro" id="IPR006050">
    <property type="entry name" value="DNA_photolyase_N"/>
</dbReference>
<dbReference type="InterPro" id="IPR018394">
    <property type="entry name" value="DNA_photolyase_1_CS_C"/>
</dbReference>
<evidence type="ECO:0000256" key="3">
    <source>
        <dbReference type="ARBA" id="ARBA00014046"/>
    </source>
</evidence>
<keyword evidence="4 8" id="KW-0285">Flavoprotein</keyword>
<gene>
    <name evidence="12" type="ORF">SLNSH_07565</name>
</gene>
<evidence type="ECO:0000256" key="4">
    <source>
        <dbReference type="ARBA" id="ARBA00022630"/>
    </source>
</evidence>
<dbReference type="EMBL" id="PVZS01000006">
    <property type="protein sequence ID" value="PSC05822.1"/>
    <property type="molecule type" value="Genomic_DNA"/>
</dbReference>
<feature type="site" description="Electron transfer via tryptophanyl radical" evidence="9">
    <location>
        <position position="366"/>
    </location>
</feature>
<dbReference type="InterPro" id="IPR036155">
    <property type="entry name" value="Crypto/Photolyase_N_sf"/>
</dbReference>
<comment type="cofactor">
    <cofactor evidence="8">
        <name>FAD</name>
        <dbReference type="ChEBI" id="CHEBI:57692"/>
    </cofactor>
    <text evidence="8">Binds 1 FAD per subunit.</text>
</comment>
<dbReference type="OrthoDB" id="9772484at2"/>
<dbReference type="PANTHER" id="PTHR11455">
    <property type="entry name" value="CRYPTOCHROME"/>
    <property type="match status" value="1"/>
</dbReference>
<evidence type="ECO:0000256" key="9">
    <source>
        <dbReference type="PIRSR" id="PIRSR602081-2"/>
    </source>
</evidence>
<evidence type="ECO:0000256" key="7">
    <source>
        <dbReference type="ARBA" id="ARBA00033999"/>
    </source>
</evidence>
<dbReference type="InterPro" id="IPR014729">
    <property type="entry name" value="Rossmann-like_a/b/a_fold"/>
</dbReference>
<evidence type="ECO:0000259" key="11">
    <source>
        <dbReference type="PROSITE" id="PS51645"/>
    </source>
</evidence>
<dbReference type="PANTHER" id="PTHR11455:SF9">
    <property type="entry name" value="CRYPTOCHROME CIRCADIAN CLOCK 5 ISOFORM X1"/>
    <property type="match status" value="1"/>
</dbReference>
<evidence type="ECO:0000256" key="6">
    <source>
        <dbReference type="ARBA" id="ARBA00022991"/>
    </source>
</evidence>
<dbReference type="GO" id="GO:0003677">
    <property type="term" value="F:DNA binding"/>
    <property type="evidence" value="ECO:0007669"/>
    <property type="project" value="TreeGrafter"/>
</dbReference>
<evidence type="ECO:0000256" key="10">
    <source>
        <dbReference type="RuleBase" id="RU004182"/>
    </source>
</evidence>
<feature type="binding site" evidence="8">
    <location>
        <begin position="379"/>
        <end position="381"/>
    </location>
    <ligand>
        <name>FAD</name>
        <dbReference type="ChEBI" id="CHEBI:57692"/>
    </ligand>
</feature>
<dbReference type="Gene3D" id="1.10.579.10">
    <property type="entry name" value="DNA Cyclobutane Dipyrimidine Photolyase, subunit A, domain 3"/>
    <property type="match status" value="1"/>
</dbReference>
<comment type="cofactor">
    <cofactor evidence="1">
        <name>(6R)-5,10-methylene-5,6,7,8-tetrahydrofolate</name>
        <dbReference type="ChEBI" id="CHEBI:15636"/>
    </cofactor>
</comment>
<dbReference type="GO" id="GO:0003904">
    <property type="term" value="F:deoxyribodipyrimidine photo-lyase activity"/>
    <property type="evidence" value="ECO:0007669"/>
    <property type="project" value="UniProtKB-EC"/>
</dbReference>
<name>A0A2T1HVY8_9HYPH</name>
<dbReference type="GO" id="GO:0009416">
    <property type="term" value="P:response to light stimulus"/>
    <property type="evidence" value="ECO:0007669"/>
    <property type="project" value="TreeGrafter"/>
</dbReference>
<comment type="catalytic activity">
    <reaction evidence="7">
        <text>cyclobutadipyrimidine (in DNA) = 2 pyrimidine residues (in DNA).</text>
        <dbReference type="EC" id="4.1.99.3"/>
    </reaction>
</comment>
<evidence type="ECO:0000313" key="13">
    <source>
        <dbReference type="Proteomes" id="UP000239772"/>
    </source>
</evidence>
<proteinExistence type="inferred from homology"/>
<comment type="similarity">
    <text evidence="10">Belongs to the DNA photolyase family.</text>
</comment>
<dbReference type="Gene3D" id="3.40.50.620">
    <property type="entry name" value="HUPs"/>
    <property type="match status" value="1"/>
</dbReference>
<dbReference type="InterPro" id="IPR005101">
    <property type="entry name" value="Cryptochr/Photolyase_FAD-bd"/>
</dbReference>
<dbReference type="FunFam" id="1.10.579.10:FF:000003">
    <property type="entry name" value="Deoxyribodipyrimidine photo-lyase"/>
    <property type="match status" value="1"/>
</dbReference>
<dbReference type="PROSITE" id="PS00691">
    <property type="entry name" value="DNA_PHOTOLYASES_1_2"/>
    <property type="match status" value="1"/>
</dbReference>
<feature type="binding site" evidence="8">
    <location>
        <position position="229"/>
    </location>
    <ligand>
        <name>FAD</name>
        <dbReference type="ChEBI" id="CHEBI:57692"/>
    </ligand>
</feature>
<keyword evidence="6 10" id="KW-0157">Chromophore</keyword>
<dbReference type="InterPro" id="IPR002081">
    <property type="entry name" value="Cryptochrome/DNA_photolyase_1"/>
</dbReference>
<feature type="site" description="Electron transfer via tryptophanyl radical" evidence="9">
    <location>
        <position position="389"/>
    </location>
</feature>
<dbReference type="Gene3D" id="1.25.40.80">
    <property type="match status" value="1"/>
</dbReference>
<evidence type="ECO:0000256" key="5">
    <source>
        <dbReference type="ARBA" id="ARBA00022827"/>
    </source>
</evidence>
<dbReference type="RefSeq" id="WP_106336066.1">
    <property type="nucleotide sequence ID" value="NZ_PVZS01000006.1"/>
</dbReference>
<dbReference type="AlphaFoldDB" id="A0A2T1HVY8"/>
<dbReference type="GO" id="GO:0000719">
    <property type="term" value="P:photoreactive repair"/>
    <property type="evidence" value="ECO:0007669"/>
    <property type="project" value="UniProtKB-ARBA"/>
</dbReference>
<keyword evidence="13" id="KW-1185">Reference proteome</keyword>
<keyword evidence="5 8" id="KW-0274">FAD</keyword>
<dbReference type="PROSITE" id="PS51645">
    <property type="entry name" value="PHR_CRY_ALPHA_BETA"/>
    <property type="match status" value="1"/>
</dbReference>
<dbReference type="Pfam" id="PF00875">
    <property type="entry name" value="DNA_photolyase"/>
    <property type="match status" value="1"/>
</dbReference>
<keyword evidence="12" id="KW-0456">Lyase</keyword>
<reference evidence="13" key="1">
    <citation type="submission" date="2018-03" db="EMBL/GenBank/DDBJ databases">
        <authorList>
            <person name="Sun L."/>
            <person name="Liu H."/>
            <person name="Chen W."/>
            <person name="Huang K."/>
            <person name="Liu W."/>
            <person name="Gao X."/>
        </authorList>
    </citation>
    <scope>NUCLEOTIDE SEQUENCE [LARGE SCALE GENOMIC DNA]</scope>
    <source>
        <strain evidence="13">SH9</strain>
    </source>
</reference>
<dbReference type="GO" id="GO:0071949">
    <property type="term" value="F:FAD binding"/>
    <property type="evidence" value="ECO:0007669"/>
    <property type="project" value="TreeGrafter"/>
</dbReference>
<dbReference type="EC" id="4.1.99.3" evidence="2"/>
<evidence type="ECO:0000313" key="12">
    <source>
        <dbReference type="EMBL" id="PSC05822.1"/>
    </source>
</evidence>
<dbReference type="Proteomes" id="UP000239772">
    <property type="component" value="Unassembled WGS sequence"/>
</dbReference>
<dbReference type="SUPFAM" id="SSF48173">
    <property type="entry name" value="Cryptochrome/photolyase FAD-binding domain"/>
    <property type="match status" value="1"/>
</dbReference>
<feature type="binding site" evidence="8">
    <location>
        <position position="279"/>
    </location>
    <ligand>
        <name>FAD</name>
        <dbReference type="ChEBI" id="CHEBI:57692"/>
    </ligand>
</feature>
<comment type="caution">
    <text evidence="12">The sequence shown here is derived from an EMBL/GenBank/DDBJ whole genome shotgun (WGS) entry which is preliminary data.</text>
</comment>
<feature type="site" description="Electron transfer via tryptophanyl radical" evidence="9">
    <location>
        <position position="313"/>
    </location>
</feature>
<dbReference type="InterPro" id="IPR036134">
    <property type="entry name" value="Crypto/Photolyase_FAD-like_sf"/>
</dbReference>
<sequence length="483" mass="53599">MPRPVCVWFRDDLRLADNPALAAANASGASVVAFYVLDEESDGIRRLGGASKWWLHHALASLRDDLQAAGADLLLFRGPARMVLERLRTALEPAAVFWNRRYDAAGVAVDSEVKADLKSAGVRAESFNAALLYEPWTVKTAAGQPMKVFTPFWKAARATGAPPSPLPAPRALPGLEVNRRSLGALALDDLRLLPTRPDWAGGLRATWTPSESGARERLRSFLNEGLRGYGAGRDRPDQDHTSRLSPYLRFGQVSPRQVWHAAEHAAAEGQAPGDDLAKFQAELGWREFSYHLLFHHPDLARRNFQPKFDAFPWRSDSAQARAWSRGLTGYPIVDAGLRQLWATGWMHNRVRMITASFLIKHLLLDWRIGEDWFWDTLVDADPASNAASWQWVAGSGADAAPYFRIFNPILQGERFDPEGAYVRRFVPELARVPAAFVHKPWAARADVLAQAGVTLGETYPAPIVDHEGARSRALEALREITPT</sequence>
<dbReference type="PRINTS" id="PR00147">
    <property type="entry name" value="DNAPHOTLYASE"/>
</dbReference>
<feature type="domain" description="Photolyase/cryptochrome alpha/beta" evidence="11">
    <location>
        <begin position="3"/>
        <end position="132"/>
    </location>
</feature>
<evidence type="ECO:0000256" key="8">
    <source>
        <dbReference type="PIRSR" id="PIRSR602081-1"/>
    </source>
</evidence>
<protein>
    <recommendedName>
        <fullName evidence="3">Deoxyribodipyrimidine photo-lyase</fullName>
        <ecNumber evidence="2">4.1.99.3</ecNumber>
    </recommendedName>
</protein>
<feature type="binding site" evidence="8">
    <location>
        <begin position="241"/>
        <end position="245"/>
    </location>
    <ligand>
        <name>FAD</name>
        <dbReference type="ChEBI" id="CHEBI:57692"/>
    </ligand>
</feature>